<sequence>MIDEGEFWRLVKALGPERDDFDRLVERLARRSEADIVGFEDRMAHLLWQLDTPAHCEAAGTPSDDGFLYVRCAVVAAGRKAYDRVLRAPAALAEFEDDEAESLLSVAEDAYERKTGLLWEHDSPFDYETGGNAAAWGAEEEDEPDADAAPPSWLTLTFGSAMRGELPQGYLILQDEVVEAVAADPAWRLWWAGAGVPECELSLLLDDMGTDEPGATVKKGRVRARVHVTREPGVFPPSAAGLLDRATGDVRDLLGVARERLGLGELPPMPVVPVAGREDELLRPAESEPSLPPELVERLISGERMDPEEIVAWIVRDGAAER</sequence>
<organism evidence="2 3">
    <name type="scientific">Paractinoplanes deccanensis</name>
    <dbReference type="NCBI Taxonomy" id="113561"/>
    <lineage>
        <taxon>Bacteria</taxon>
        <taxon>Bacillati</taxon>
        <taxon>Actinomycetota</taxon>
        <taxon>Actinomycetes</taxon>
        <taxon>Micromonosporales</taxon>
        <taxon>Micromonosporaceae</taxon>
        <taxon>Paractinoplanes</taxon>
    </lineage>
</organism>
<gene>
    <name evidence="2" type="ORF">Ade02nite_93610</name>
</gene>
<keyword evidence="3" id="KW-1185">Reference proteome</keyword>
<protein>
    <recommendedName>
        <fullName evidence="1">DUF4240 domain-containing protein</fullName>
    </recommendedName>
</protein>
<dbReference type="InterPro" id="IPR025334">
    <property type="entry name" value="DUF4240"/>
</dbReference>
<dbReference type="Proteomes" id="UP000609879">
    <property type="component" value="Unassembled WGS sequence"/>
</dbReference>
<dbReference type="EMBL" id="BOMI01000202">
    <property type="protein sequence ID" value="GID80720.1"/>
    <property type="molecule type" value="Genomic_DNA"/>
</dbReference>
<comment type="caution">
    <text evidence="2">The sequence shown here is derived from an EMBL/GenBank/DDBJ whole genome shotgun (WGS) entry which is preliminary data.</text>
</comment>
<evidence type="ECO:0000313" key="2">
    <source>
        <dbReference type="EMBL" id="GID80720.1"/>
    </source>
</evidence>
<proteinExistence type="predicted"/>
<evidence type="ECO:0000313" key="3">
    <source>
        <dbReference type="Proteomes" id="UP000609879"/>
    </source>
</evidence>
<dbReference type="Pfam" id="PF14024">
    <property type="entry name" value="DUF4240"/>
    <property type="match status" value="1"/>
</dbReference>
<feature type="domain" description="DUF4240" evidence="1">
    <location>
        <begin position="3"/>
        <end position="113"/>
    </location>
</feature>
<accession>A0ABQ3YL43</accession>
<dbReference type="RefSeq" id="WP_203777935.1">
    <property type="nucleotide sequence ID" value="NZ_BAAABO010000035.1"/>
</dbReference>
<name>A0ABQ3YL43_9ACTN</name>
<reference evidence="2 3" key="1">
    <citation type="submission" date="2021-01" db="EMBL/GenBank/DDBJ databases">
        <title>Whole genome shotgun sequence of Actinoplanes deccanensis NBRC 13994.</title>
        <authorList>
            <person name="Komaki H."/>
            <person name="Tamura T."/>
        </authorList>
    </citation>
    <scope>NUCLEOTIDE SEQUENCE [LARGE SCALE GENOMIC DNA]</scope>
    <source>
        <strain evidence="2 3">NBRC 13994</strain>
    </source>
</reference>
<evidence type="ECO:0000259" key="1">
    <source>
        <dbReference type="Pfam" id="PF14024"/>
    </source>
</evidence>